<dbReference type="AlphaFoldDB" id="A0A2B4RQB4"/>
<dbReference type="InterPro" id="IPR047854">
    <property type="entry name" value="RFC_lid"/>
</dbReference>
<dbReference type="CDD" id="cd00009">
    <property type="entry name" value="AAA"/>
    <property type="match status" value="1"/>
</dbReference>
<keyword evidence="3" id="KW-0547">Nucleotide-binding</keyword>
<evidence type="ECO:0000313" key="12">
    <source>
        <dbReference type="Proteomes" id="UP000225706"/>
    </source>
</evidence>
<accession>A0A2B4RQB4</accession>
<evidence type="ECO:0000256" key="1">
    <source>
        <dbReference type="ARBA" id="ARBA00004123"/>
    </source>
</evidence>
<feature type="compositionally biased region" description="Basic and acidic residues" evidence="9">
    <location>
        <begin position="683"/>
        <end position="693"/>
    </location>
</feature>
<evidence type="ECO:0000256" key="9">
    <source>
        <dbReference type="SAM" id="MobiDB-lite"/>
    </source>
</evidence>
<feature type="compositionally biased region" description="Basic and acidic residues" evidence="9">
    <location>
        <begin position="263"/>
        <end position="273"/>
    </location>
</feature>
<dbReference type="PANTHER" id="PTHR46765:SF1">
    <property type="entry name" value="P-LOOP CONTAINING NUCLEOSIDE TRIPHOSPHATE HYDROLASES SUPERFAMILY PROTEIN"/>
    <property type="match status" value="1"/>
</dbReference>
<evidence type="ECO:0000256" key="5">
    <source>
        <dbReference type="ARBA" id="ARBA00023125"/>
    </source>
</evidence>
<dbReference type="Gene3D" id="3.40.50.300">
    <property type="entry name" value="P-loop containing nucleotide triphosphate hydrolases"/>
    <property type="match status" value="1"/>
</dbReference>
<evidence type="ECO:0000256" key="8">
    <source>
        <dbReference type="ARBA" id="ARBA00043975"/>
    </source>
</evidence>
<dbReference type="PANTHER" id="PTHR46765">
    <property type="entry name" value="P-LOOP CONTAINING NUCLEOSIDE TRIPHOSPHATE HYDROLASES SUPERFAMILY PROTEIN"/>
    <property type="match status" value="1"/>
</dbReference>
<dbReference type="Proteomes" id="UP000225706">
    <property type="component" value="Unassembled WGS sequence"/>
</dbReference>
<dbReference type="OrthoDB" id="2195431at2759"/>
<dbReference type="InterPro" id="IPR003593">
    <property type="entry name" value="AAA+_ATPase"/>
</dbReference>
<keyword evidence="7" id="KW-0131">Cell cycle</keyword>
<feature type="region of interest" description="Disordered" evidence="9">
    <location>
        <begin position="669"/>
        <end position="693"/>
    </location>
</feature>
<evidence type="ECO:0000256" key="3">
    <source>
        <dbReference type="ARBA" id="ARBA00022741"/>
    </source>
</evidence>
<keyword evidence="12" id="KW-1185">Reference proteome</keyword>
<gene>
    <name evidence="11" type="primary">chtf18</name>
    <name evidence="11" type="ORF">AWC38_SpisGene17205</name>
</gene>
<dbReference type="Pfam" id="PF00004">
    <property type="entry name" value="AAA"/>
    <property type="match status" value="1"/>
</dbReference>
<dbReference type="STRING" id="50429.A0A2B4RQB4"/>
<reference evidence="12" key="1">
    <citation type="journal article" date="2017" name="bioRxiv">
        <title>Comparative analysis of the genomes of Stylophora pistillata and Acropora digitifera provides evidence for extensive differences between species of corals.</title>
        <authorList>
            <person name="Voolstra C.R."/>
            <person name="Li Y."/>
            <person name="Liew Y.J."/>
            <person name="Baumgarten S."/>
            <person name="Zoccola D."/>
            <person name="Flot J.-F."/>
            <person name="Tambutte S."/>
            <person name="Allemand D."/>
            <person name="Aranda M."/>
        </authorList>
    </citation>
    <scope>NUCLEOTIDE SEQUENCE [LARGE SCALE GENOMIC DNA]</scope>
</reference>
<evidence type="ECO:0000256" key="6">
    <source>
        <dbReference type="ARBA" id="ARBA00023242"/>
    </source>
</evidence>
<comment type="caution">
    <text evidence="11">The sequence shown here is derived from an EMBL/GenBank/DDBJ whole genome shotgun (WGS) entry which is preliminary data.</text>
</comment>
<dbReference type="InterPro" id="IPR053016">
    <property type="entry name" value="CTF18-RFC_complex"/>
</dbReference>
<dbReference type="SUPFAM" id="SSF52540">
    <property type="entry name" value="P-loop containing nucleoside triphosphate hydrolases"/>
    <property type="match status" value="1"/>
</dbReference>
<dbReference type="InterPro" id="IPR003959">
    <property type="entry name" value="ATPase_AAA_core"/>
</dbReference>
<dbReference type="GO" id="GO:0006260">
    <property type="term" value="P:DNA replication"/>
    <property type="evidence" value="ECO:0007669"/>
    <property type="project" value="UniProtKB-KW"/>
</dbReference>
<feature type="compositionally biased region" description="Polar residues" evidence="9">
    <location>
        <begin position="57"/>
        <end position="78"/>
    </location>
</feature>
<dbReference type="CDD" id="cd18140">
    <property type="entry name" value="HLD_clamp_RFC"/>
    <property type="match status" value="1"/>
</dbReference>
<dbReference type="EMBL" id="LSMT01000411">
    <property type="protein sequence ID" value="PFX18422.1"/>
    <property type="molecule type" value="Genomic_DNA"/>
</dbReference>
<keyword evidence="2" id="KW-0235">DNA replication</keyword>
<proteinExistence type="inferred from homology"/>
<name>A0A2B4RQB4_STYPI</name>
<feature type="compositionally biased region" description="Basic and acidic residues" evidence="9">
    <location>
        <begin position="121"/>
        <end position="136"/>
    </location>
</feature>
<dbReference type="GO" id="GO:0016887">
    <property type="term" value="F:ATP hydrolysis activity"/>
    <property type="evidence" value="ECO:0007669"/>
    <property type="project" value="InterPro"/>
</dbReference>
<organism evidence="11 12">
    <name type="scientific">Stylophora pistillata</name>
    <name type="common">Smooth cauliflower coral</name>
    <dbReference type="NCBI Taxonomy" id="50429"/>
    <lineage>
        <taxon>Eukaryota</taxon>
        <taxon>Metazoa</taxon>
        <taxon>Cnidaria</taxon>
        <taxon>Anthozoa</taxon>
        <taxon>Hexacorallia</taxon>
        <taxon>Scleractinia</taxon>
        <taxon>Astrocoeniina</taxon>
        <taxon>Pocilloporidae</taxon>
        <taxon>Stylophora</taxon>
    </lineage>
</organism>
<dbReference type="Gene3D" id="1.10.8.60">
    <property type="match status" value="1"/>
</dbReference>
<keyword evidence="6" id="KW-0539">Nucleus</keyword>
<evidence type="ECO:0000313" key="11">
    <source>
        <dbReference type="EMBL" id="PFX18422.1"/>
    </source>
</evidence>
<comment type="similarity">
    <text evidence="8">Belongs to the activator 1 small subunits family. CTF18 subfamily.</text>
</comment>
<evidence type="ECO:0000259" key="10">
    <source>
        <dbReference type="SMART" id="SM00382"/>
    </source>
</evidence>
<feature type="domain" description="AAA+ ATPase" evidence="10">
    <location>
        <begin position="176"/>
        <end position="331"/>
    </location>
</feature>
<evidence type="ECO:0000256" key="7">
    <source>
        <dbReference type="ARBA" id="ARBA00023306"/>
    </source>
</evidence>
<evidence type="ECO:0000256" key="4">
    <source>
        <dbReference type="ARBA" id="ARBA00022840"/>
    </source>
</evidence>
<comment type="subcellular location">
    <subcellularLocation>
        <location evidence="1">Nucleus</location>
    </subcellularLocation>
</comment>
<keyword evidence="5" id="KW-0238">DNA-binding</keyword>
<feature type="region of interest" description="Disordered" evidence="9">
    <location>
        <begin position="32"/>
        <end position="144"/>
    </location>
</feature>
<dbReference type="SMART" id="SM00382">
    <property type="entry name" value="AAA"/>
    <property type="match status" value="1"/>
</dbReference>
<feature type="region of interest" description="Disordered" evidence="9">
    <location>
        <begin position="263"/>
        <end position="283"/>
    </location>
</feature>
<sequence length="767" mass="86652">MEEWEIPNEVDDFESRYADELDLLEEFDKEAPCEKKARLSQSKNGGSRDADYHLLSPSMQSPLRQLQPSSNQSQTVTSIDRRLAEIPSTKPERRKVFRRPPMSCESVPITRTDGQRLYLSIRHDREEKSDGLESKGLKKKLSRRGTGNSLQLLTVPFSVLRESVEEEQVDASGRPVHKVALLCGPPGLGKTTLSHVIARHAGYNVVEMNASDDRSPEVFRNTLEASTQMKSVLGVNEKPNCLVIDEIDGAPAPAVNVLLSVVKQKDSDTDPSQKGKKKKKTGPLSRPIICICNDQYAPALRQLRQVAFVVTFPPTIPSRLATRLLEISRQESVSTDMTTLTSLCEKTDNDIRSCLNTLQFIQKRHGRVGLQHVQAMDIGLKDSHRSLFSIWQEIFQLPKPKRRRFADVADTENHKSLGGGLEGNISSVGEQRGITSLASRFHTVLHSAMSNGQYDKVTQGLFENYLQVKFKDPSFEVVVCGTEWLEFSDFIEQAVIGQQSYILQGYSPFVSVAFHLFCASQSYSKLSYPSSQYESHLNETKTKNLVNAIKNESSPHIRKNISLRTACLDLFPFMLEVITPTLRPVNTQLFSASEKKQLAELINTMIAYNLTFHQERNFDGQYTYVLDPNVEEAVKFPGLPRHRQLTYAIKQLIAREIELEKMRRAERAFRAHADESSPNDTSGCKKQEEEKPKKPVVVLSLDTSKAKPRATKPALDFFGRPVKVKPKVTDDKTSWQSVRSQPSLIWFRFNEGYSNAVRKSVKVLEFF</sequence>
<protein>
    <submittedName>
        <fullName evidence="11">Chromosome transmission fidelity protein 18-like</fullName>
    </submittedName>
</protein>
<evidence type="ECO:0000256" key="2">
    <source>
        <dbReference type="ARBA" id="ARBA00022705"/>
    </source>
</evidence>
<dbReference type="GO" id="GO:0003677">
    <property type="term" value="F:DNA binding"/>
    <property type="evidence" value="ECO:0007669"/>
    <property type="project" value="UniProtKB-KW"/>
</dbReference>
<dbReference type="GO" id="GO:0005634">
    <property type="term" value="C:nucleus"/>
    <property type="evidence" value="ECO:0007669"/>
    <property type="project" value="UniProtKB-SubCell"/>
</dbReference>
<keyword evidence="4" id="KW-0067">ATP-binding</keyword>
<dbReference type="InterPro" id="IPR027417">
    <property type="entry name" value="P-loop_NTPase"/>
</dbReference>
<dbReference type="GO" id="GO:0005524">
    <property type="term" value="F:ATP binding"/>
    <property type="evidence" value="ECO:0007669"/>
    <property type="project" value="UniProtKB-KW"/>
</dbReference>